<sequence length="503" mass="57030">MKAFFKKLSLSRSQASPPPTPKASSVQEVASHDAQLPLHPDLKLTTVRDSVKNIERFRILCVGCSGVGKSSLINLVFGVHKARVSKYIPGESDIEQEYISDQNEYFVLHDSKGFEPGDTSTFNVACNFVSRRSEMKELKDRLHAIWLCTETPASGGRIFERGDEKLLQLAHEKGIPTVIVFTRYDKLVEIKKAELLELDDKLAPELAMQSATKQASEVLNEFVQSARRTMKNLNIPRVEHAKVSIYPGYDADAAYLVELTRDIVQKELQNDEWVMWSVAQRASLPVKIDACVDKGINYYHLSMAGAAPGSVGKILLRECLSRVHQDIVTCWNFENGEKVLNSEEFRQLMLYLVKDVHEKSPSSTPPDIDKIANFVTLVTAASAPIAPPVAILGLSFFFLKWLSDTVLDNLPSVERIIMAYTVDLILVLKSYFDFMLRKPGLAGKIDWIDLKEAFEAYERTDERQRNHEFYRSTFEENKSLDRDAFRAKIRELLTEDYSIIEPE</sequence>
<reference evidence="3" key="1">
    <citation type="submission" date="2020-11" db="EMBL/GenBank/DDBJ databases">
        <authorList>
            <consortium name="DOE Joint Genome Institute"/>
            <person name="Ahrendt S."/>
            <person name="Riley R."/>
            <person name="Andreopoulos W."/>
            <person name="Labutti K."/>
            <person name="Pangilinan J."/>
            <person name="Ruiz-Duenas F.J."/>
            <person name="Barrasa J.M."/>
            <person name="Sanchez-Garcia M."/>
            <person name="Camarero S."/>
            <person name="Miyauchi S."/>
            <person name="Serrano A."/>
            <person name="Linde D."/>
            <person name="Babiker R."/>
            <person name="Drula E."/>
            <person name="Ayuso-Fernandez I."/>
            <person name="Pacheco R."/>
            <person name="Padilla G."/>
            <person name="Ferreira P."/>
            <person name="Barriuso J."/>
            <person name="Kellner H."/>
            <person name="Castanera R."/>
            <person name="Alfaro M."/>
            <person name="Ramirez L."/>
            <person name="Pisabarro A.G."/>
            <person name="Kuo A."/>
            <person name="Tritt A."/>
            <person name="Lipzen A."/>
            <person name="He G."/>
            <person name="Yan M."/>
            <person name="Ng V."/>
            <person name="Cullen D."/>
            <person name="Martin F."/>
            <person name="Rosso M.-N."/>
            <person name="Henrissat B."/>
            <person name="Hibbett D."/>
            <person name="Martinez A.T."/>
            <person name="Grigoriev I.V."/>
        </authorList>
    </citation>
    <scope>NUCLEOTIDE SEQUENCE</scope>
    <source>
        <strain evidence="3">CBS 506.95</strain>
    </source>
</reference>
<dbReference type="CDD" id="cd00882">
    <property type="entry name" value="Ras_like_GTPase"/>
    <property type="match status" value="1"/>
</dbReference>
<evidence type="ECO:0000256" key="1">
    <source>
        <dbReference type="SAM" id="MobiDB-lite"/>
    </source>
</evidence>
<dbReference type="EMBL" id="MU157835">
    <property type="protein sequence ID" value="KAF9531333.1"/>
    <property type="molecule type" value="Genomic_DNA"/>
</dbReference>
<evidence type="ECO:0000313" key="3">
    <source>
        <dbReference type="EMBL" id="KAF9531333.1"/>
    </source>
</evidence>
<gene>
    <name evidence="3" type="ORF">CPB83DRAFT_848858</name>
</gene>
<dbReference type="GO" id="GO:0005525">
    <property type="term" value="F:GTP binding"/>
    <property type="evidence" value="ECO:0007669"/>
    <property type="project" value="InterPro"/>
</dbReference>
<feature type="domain" description="G" evidence="2">
    <location>
        <begin position="58"/>
        <end position="182"/>
    </location>
</feature>
<name>A0A9P6JSW2_9AGAR</name>
<proteinExistence type="predicted"/>
<dbReference type="Gene3D" id="3.40.50.300">
    <property type="entry name" value="P-loop containing nucleotide triphosphate hydrolases"/>
    <property type="match status" value="1"/>
</dbReference>
<dbReference type="AlphaFoldDB" id="A0A9P6JSW2"/>
<dbReference type="InterPro" id="IPR027417">
    <property type="entry name" value="P-loop_NTPase"/>
</dbReference>
<dbReference type="InterPro" id="IPR006073">
    <property type="entry name" value="GTP-bd"/>
</dbReference>
<evidence type="ECO:0000313" key="4">
    <source>
        <dbReference type="Proteomes" id="UP000807306"/>
    </source>
</evidence>
<feature type="region of interest" description="Disordered" evidence="1">
    <location>
        <begin position="1"/>
        <end position="30"/>
    </location>
</feature>
<protein>
    <recommendedName>
        <fullName evidence="2">G domain-containing protein</fullName>
    </recommendedName>
</protein>
<keyword evidence="4" id="KW-1185">Reference proteome</keyword>
<organism evidence="3 4">
    <name type="scientific">Crepidotus variabilis</name>
    <dbReference type="NCBI Taxonomy" id="179855"/>
    <lineage>
        <taxon>Eukaryota</taxon>
        <taxon>Fungi</taxon>
        <taxon>Dikarya</taxon>
        <taxon>Basidiomycota</taxon>
        <taxon>Agaricomycotina</taxon>
        <taxon>Agaricomycetes</taxon>
        <taxon>Agaricomycetidae</taxon>
        <taxon>Agaricales</taxon>
        <taxon>Agaricineae</taxon>
        <taxon>Crepidotaceae</taxon>
        <taxon>Crepidotus</taxon>
    </lineage>
</organism>
<comment type="caution">
    <text evidence="3">The sequence shown here is derived from an EMBL/GenBank/DDBJ whole genome shotgun (WGS) entry which is preliminary data.</text>
</comment>
<accession>A0A9P6JSW2</accession>
<evidence type="ECO:0000259" key="2">
    <source>
        <dbReference type="Pfam" id="PF01926"/>
    </source>
</evidence>
<dbReference type="SUPFAM" id="SSF52540">
    <property type="entry name" value="P-loop containing nucleoside triphosphate hydrolases"/>
    <property type="match status" value="1"/>
</dbReference>
<dbReference type="Proteomes" id="UP000807306">
    <property type="component" value="Unassembled WGS sequence"/>
</dbReference>
<dbReference type="OrthoDB" id="391988at2759"/>
<dbReference type="Pfam" id="PF01926">
    <property type="entry name" value="MMR_HSR1"/>
    <property type="match status" value="1"/>
</dbReference>